<evidence type="ECO:0000313" key="5">
    <source>
        <dbReference type="RefSeq" id="XP_067173027.1"/>
    </source>
</evidence>
<organism evidence="4 5">
    <name type="scientific">Apteryx mantelli</name>
    <name type="common">North Island brown kiwi</name>
    <dbReference type="NCBI Taxonomy" id="2696672"/>
    <lineage>
        <taxon>Eukaryota</taxon>
        <taxon>Metazoa</taxon>
        <taxon>Chordata</taxon>
        <taxon>Craniata</taxon>
        <taxon>Vertebrata</taxon>
        <taxon>Euteleostomi</taxon>
        <taxon>Archelosauria</taxon>
        <taxon>Archosauria</taxon>
        <taxon>Dinosauria</taxon>
        <taxon>Saurischia</taxon>
        <taxon>Theropoda</taxon>
        <taxon>Coelurosauria</taxon>
        <taxon>Aves</taxon>
        <taxon>Palaeognathae</taxon>
        <taxon>Apterygiformes</taxon>
        <taxon>Apterygidae</taxon>
        <taxon>Apteryx</taxon>
    </lineage>
</organism>
<evidence type="ECO:0000313" key="4">
    <source>
        <dbReference type="Proteomes" id="UP001652627"/>
    </source>
</evidence>
<dbReference type="InterPro" id="IPR036866">
    <property type="entry name" value="RibonucZ/Hydroxyglut_hydro"/>
</dbReference>
<dbReference type="Pfam" id="PF00753">
    <property type="entry name" value="Lactamase_B"/>
    <property type="match status" value="2"/>
</dbReference>
<feature type="compositionally biased region" description="Basic and acidic residues" evidence="2">
    <location>
        <begin position="175"/>
        <end position="184"/>
    </location>
</feature>
<dbReference type="RefSeq" id="XP_067173027.1">
    <property type="nucleotide sequence ID" value="XM_067316926.1"/>
</dbReference>
<dbReference type="PANTHER" id="PTHR43084:SF1">
    <property type="entry name" value="PERSULFIDE DIOXYGENASE ETHE1, MITOCHONDRIAL"/>
    <property type="match status" value="1"/>
</dbReference>
<keyword evidence="4" id="KW-1185">Reference proteome</keyword>
<name>A0ABM4G753_9AVES</name>
<proteinExistence type="predicted"/>
<dbReference type="Gene3D" id="3.60.15.10">
    <property type="entry name" value="Ribonuclease Z/Hydroxyacylglutathione hydrolase-like"/>
    <property type="match status" value="2"/>
</dbReference>
<dbReference type="SMART" id="SM00849">
    <property type="entry name" value="Lactamase_B"/>
    <property type="match status" value="1"/>
</dbReference>
<feature type="region of interest" description="Disordered" evidence="2">
    <location>
        <begin position="163"/>
        <end position="188"/>
    </location>
</feature>
<feature type="domain" description="Metallo-beta-lactamase" evidence="3">
    <location>
        <begin position="36"/>
        <end position="324"/>
    </location>
</feature>
<dbReference type="GeneID" id="136995930"/>
<dbReference type="InterPro" id="IPR044528">
    <property type="entry name" value="POD-like_MBL-fold"/>
</dbReference>
<evidence type="ECO:0000259" key="3">
    <source>
        <dbReference type="SMART" id="SM00849"/>
    </source>
</evidence>
<dbReference type="SUPFAM" id="SSF56281">
    <property type="entry name" value="Metallo-hydrolase/oxidoreductase"/>
    <property type="match status" value="2"/>
</dbReference>
<dbReference type="Proteomes" id="UP001652627">
    <property type="component" value="Unplaced"/>
</dbReference>
<dbReference type="CDD" id="cd07724">
    <property type="entry name" value="POD-like_MBL-fold"/>
    <property type="match status" value="1"/>
</dbReference>
<keyword evidence="1" id="KW-0479">Metal-binding</keyword>
<dbReference type="InterPro" id="IPR051682">
    <property type="entry name" value="Mito_Persulfide_Diox"/>
</dbReference>
<gene>
    <name evidence="5" type="primary">LOC136995930</name>
</gene>
<accession>A0ABM4G753</accession>
<dbReference type="InterPro" id="IPR001279">
    <property type="entry name" value="Metallo-B-lactamas"/>
</dbReference>
<evidence type="ECO:0000256" key="1">
    <source>
        <dbReference type="ARBA" id="ARBA00022723"/>
    </source>
</evidence>
<reference evidence="5" key="1">
    <citation type="submission" date="2025-08" db="UniProtKB">
        <authorList>
            <consortium name="RefSeq"/>
        </authorList>
    </citation>
    <scope>IDENTIFICATION</scope>
    <source>
        <tissue evidence="5">Blood</tissue>
    </source>
</reference>
<protein>
    <submittedName>
        <fullName evidence="5">Persulfide dioxygenase ETHE1, mitochondrial-like</fullName>
    </submittedName>
</protein>
<sequence>MWGRRVAAALRALGPARSYGTGRRLLLRQLFEARSCTYTYVLADEASRDAVIVDPVLETVARDTQLLRELGLRLRYAVNTHCHTDHVTGSGVLRPPHVTLPFGPAPHVTPPLAPPPTVNTHCHADHVTGSGALRAAPHVTPHVTRLAPPPAVNTHCHADHVTGSGALRPPPTEHALPRGPRDGLGRAAPPHVPPHVTRLAPPPAVNTHCHADHVTGSGALRAALPGCLSAISRASGARADLLLRDGDRLQFGAFELEARASPGHTPGCLTLVLDDESMAFTGDALLIRGCGRTDFQQGCARTLYRSVHERIFTLPGSCLVYPGHDYTGAGPGGQITGPGGTVSTVDEERRFNPRLSLSADEFVTLMEGLNLPRPQLMDVAVPANLRCGVQDVTA</sequence>
<dbReference type="PANTHER" id="PTHR43084">
    <property type="entry name" value="PERSULFIDE DIOXYGENASE ETHE1"/>
    <property type="match status" value="1"/>
</dbReference>
<evidence type="ECO:0000256" key="2">
    <source>
        <dbReference type="SAM" id="MobiDB-lite"/>
    </source>
</evidence>